<dbReference type="Pfam" id="PF00395">
    <property type="entry name" value="SLH"/>
    <property type="match status" value="3"/>
</dbReference>
<evidence type="ECO:0000256" key="4">
    <source>
        <dbReference type="ARBA" id="ARBA00022807"/>
    </source>
</evidence>
<feature type="domain" description="SLH" evidence="5">
    <location>
        <begin position="35"/>
        <end position="98"/>
    </location>
</feature>
<reference evidence="7 8" key="1">
    <citation type="submission" date="2019-07" db="EMBL/GenBank/DDBJ databases">
        <title>Whole genome shotgun sequence of Aneurinibacillus danicus NBRC 102444.</title>
        <authorList>
            <person name="Hosoyama A."/>
            <person name="Uohara A."/>
            <person name="Ohji S."/>
            <person name="Ichikawa N."/>
        </authorList>
    </citation>
    <scope>NUCLEOTIDE SEQUENCE [LARGE SCALE GENOMIC DNA]</scope>
    <source>
        <strain evidence="7 8">NBRC 102444</strain>
    </source>
</reference>
<accession>A0A511VFC4</accession>
<evidence type="ECO:0000256" key="1">
    <source>
        <dbReference type="ARBA" id="ARBA00007074"/>
    </source>
</evidence>
<name>A0A511VFC4_9BACL</name>
<keyword evidence="4" id="KW-0788">Thiol protease</keyword>
<dbReference type="InterPro" id="IPR000064">
    <property type="entry name" value="NLP_P60_dom"/>
</dbReference>
<comment type="caution">
    <text evidence="7">The sequence shown here is derived from an EMBL/GenBank/DDBJ whole genome shotgun (WGS) entry which is preliminary data.</text>
</comment>
<keyword evidence="3" id="KW-0378">Hydrolase</keyword>
<dbReference type="GO" id="GO:0006508">
    <property type="term" value="P:proteolysis"/>
    <property type="evidence" value="ECO:0007669"/>
    <property type="project" value="UniProtKB-KW"/>
</dbReference>
<dbReference type="Pfam" id="PF00877">
    <property type="entry name" value="NLPC_P60"/>
    <property type="match status" value="1"/>
</dbReference>
<organism evidence="7 8">
    <name type="scientific">Aneurinibacillus danicus</name>
    <dbReference type="NCBI Taxonomy" id="267746"/>
    <lineage>
        <taxon>Bacteria</taxon>
        <taxon>Bacillati</taxon>
        <taxon>Bacillota</taxon>
        <taxon>Bacilli</taxon>
        <taxon>Bacillales</taxon>
        <taxon>Paenibacillaceae</taxon>
        <taxon>Aneurinibacillus group</taxon>
        <taxon>Aneurinibacillus</taxon>
    </lineage>
</organism>
<sequence length="347" mass="38249">MRNNKKNVGRYLATGLLSVSLLTGILPYSGNEAKAAAVFSDTYKTPWAAPSIENLYKKGVLKGTTSKQFSPNKSVTRAEFAAMLARAVNKPVKLHNFPFTDVSKNKWYYHAVKEVYQMGIVKGVSATRFAPERPITREEAAVIIAHTFNYSHSSKSLPYKDKNKVSSWAVNSVKAVTQKKVFSGDDGYFQPKKLMTRAEVAVVLQKVLYGYVPAPTKKVASRSSYRLDDLFQRKVQPLLGVPYRYGGTTTAGFDCSGFTQYVYKSLGVSLPRTSSQQFTKGTPVSVNAMQPGDLIFFDTGGGSISHVGIYMGGGRMAHAASGQGSVKINNIDWYLNHYRVVGVKRYL</sequence>
<dbReference type="OrthoDB" id="174569at2"/>
<comment type="similarity">
    <text evidence="1">Belongs to the peptidase C40 family.</text>
</comment>
<evidence type="ECO:0000256" key="3">
    <source>
        <dbReference type="ARBA" id="ARBA00022801"/>
    </source>
</evidence>
<dbReference type="RefSeq" id="WP_146811893.1">
    <property type="nucleotide sequence ID" value="NZ_BJXX01000173.1"/>
</dbReference>
<dbReference type="InterPro" id="IPR038765">
    <property type="entry name" value="Papain-like_cys_pep_sf"/>
</dbReference>
<dbReference type="Proteomes" id="UP000321157">
    <property type="component" value="Unassembled WGS sequence"/>
</dbReference>
<gene>
    <name evidence="7" type="ORF">ADA01nite_37130</name>
</gene>
<feature type="domain" description="NlpC/P60" evidence="6">
    <location>
        <begin position="224"/>
        <end position="347"/>
    </location>
</feature>
<evidence type="ECO:0000313" key="7">
    <source>
        <dbReference type="EMBL" id="GEN36253.1"/>
    </source>
</evidence>
<dbReference type="InterPro" id="IPR051202">
    <property type="entry name" value="Peptidase_C40"/>
</dbReference>
<dbReference type="PROSITE" id="PS51272">
    <property type="entry name" value="SLH"/>
    <property type="match status" value="3"/>
</dbReference>
<protein>
    <submittedName>
        <fullName evidence="7">Uncharacterized protein</fullName>
    </submittedName>
</protein>
<feature type="domain" description="SLH" evidence="5">
    <location>
        <begin position="159"/>
        <end position="218"/>
    </location>
</feature>
<dbReference type="GO" id="GO:0008234">
    <property type="term" value="F:cysteine-type peptidase activity"/>
    <property type="evidence" value="ECO:0007669"/>
    <property type="project" value="UniProtKB-KW"/>
</dbReference>
<proteinExistence type="inferred from homology"/>
<keyword evidence="2" id="KW-0645">Protease</keyword>
<evidence type="ECO:0000256" key="2">
    <source>
        <dbReference type="ARBA" id="ARBA00022670"/>
    </source>
</evidence>
<evidence type="ECO:0000313" key="8">
    <source>
        <dbReference type="Proteomes" id="UP000321157"/>
    </source>
</evidence>
<dbReference type="Gene3D" id="3.90.1720.10">
    <property type="entry name" value="endopeptidase domain like (from Nostoc punctiforme)"/>
    <property type="match status" value="1"/>
</dbReference>
<feature type="domain" description="SLH" evidence="5">
    <location>
        <begin position="99"/>
        <end position="158"/>
    </location>
</feature>
<dbReference type="PANTHER" id="PTHR47053:SF1">
    <property type="entry name" value="MUREIN DD-ENDOPEPTIDASE MEPH-RELATED"/>
    <property type="match status" value="1"/>
</dbReference>
<evidence type="ECO:0000259" key="5">
    <source>
        <dbReference type="PROSITE" id="PS51272"/>
    </source>
</evidence>
<dbReference type="PANTHER" id="PTHR47053">
    <property type="entry name" value="MUREIN DD-ENDOPEPTIDASE MEPH-RELATED"/>
    <property type="match status" value="1"/>
</dbReference>
<dbReference type="PROSITE" id="PS51935">
    <property type="entry name" value="NLPC_P60"/>
    <property type="match status" value="1"/>
</dbReference>
<dbReference type="EMBL" id="BJXX01000173">
    <property type="protein sequence ID" value="GEN36253.1"/>
    <property type="molecule type" value="Genomic_DNA"/>
</dbReference>
<dbReference type="InterPro" id="IPR001119">
    <property type="entry name" value="SLH_dom"/>
</dbReference>
<dbReference type="SUPFAM" id="SSF54001">
    <property type="entry name" value="Cysteine proteinases"/>
    <property type="match status" value="1"/>
</dbReference>
<dbReference type="AlphaFoldDB" id="A0A511VFC4"/>
<evidence type="ECO:0000259" key="6">
    <source>
        <dbReference type="PROSITE" id="PS51935"/>
    </source>
</evidence>
<keyword evidence="8" id="KW-1185">Reference proteome</keyword>